<feature type="compositionally biased region" description="Basic and acidic residues" evidence="1">
    <location>
        <begin position="43"/>
        <end position="54"/>
    </location>
</feature>
<evidence type="ECO:0000313" key="3">
    <source>
        <dbReference type="Proteomes" id="UP000672032"/>
    </source>
</evidence>
<evidence type="ECO:0000256" key="1">
    <source>
        <dbReference type="SAM" id="MobiDB-lite"/>
    </source>
</evidence>
<protein>
    <submittedName>
        <fullName evidence="2">Uncharacterized protein</fullName>
    </submittedName>
</protein>
<dbReference type="AlphaFoldDB" id="A0A8A3PMW9"/>
<proteinExistence type="predicted"/>
<accession>A0A8A3PMW9</accession>
<evidence type="ECO:0000313" key="2">
    <source>
        <dbReference type="EMBL" id="QSZ36231.1"/>
    </source>
</evidence>
<sequence length="130" mass="14922">MYLVIIAAFIPTLKPVSLATFKFPSSKGTGSGFSWRRLLKSRSSTDRSNTENKHKLPKQPQTPSANKQPCDIHTTMLRCEDDRFVRGATPKNGMELEGIHKTTEFAVQYSHEYRMREQSQVKAQREFEMV</sequence>
<gene>
    <name evidence="2" type="ORF">DSL72_007357</name>
</gene>
<name>A0A8A3PMW9_9HELO</name>
<feature type="region of interest" description="Disordered" evidence="1">
    <location>
        <begin position="26"/>
        <end position="70"/>
    </location>
</feature>
<dbReference type="OrthoDB" id="10372317at2759"/>
<keyword evidence="3" id="KW-1185">Reference proteome</keyword>
<organism evidence="2 3">
    <name type="scientific">Monilinia vaccinii-corymbosi</name>
    <dbReference type="NCBI Taxonomy" id="61207"/>
    <lineage>
        <taxon>Eukaryota</taxon>
        <taxon>Fungi</taxon>
        <taxon>Dikarya</taxon>
        <taxon>Ascomycota</taxon>
        <taxon>Pezizomycotina</taxon>
        <taxon>Leotiomycetes</taxon>
        <taxon>Helotiales</taxon>
        <taxon>Sclerotiniaceae</taxon>
        <taxon>Monilinia</taxon>
    </lineage>
</organism>
<dbReference type="EMBL" id="CP063410">
    <property type="protein sequence ID" value="QSZ36231.1"/>
    <property type="molecule type" value="Genomic_DNA"/>
</dbReference>
<reference evidence="2" key="1">
    <citation type="submission" date="2020-10" db="EMBL/GenBank/DDBJ databases">
        <title>Genome Sequence of Monilinia vaccinii-corymbosi Sheds Light on Mummy Berry Disease Infection of Blueberry and Mating Type.</title>
        <authorList>
            <person name="Yow A.G."/>
            <person name="Zhang Y."/>
            <person name="Bansal K."/>
            <person name="Eacker S.M."/>
            <person name="Sullivan S."/>
            <person name="Liachko I."/>
            <person name="Cubeta M.A."/>
            <person name="Rollins J.A."/>
            <person name="Ashrafi H."/>
        </authorList>
    </citation>
    <scope>NUCLEOTIDE SEQUENCE</scope>
    <source>
        <strain evidence="2">RL-1</strain>
    </source>
</reference>
<dbReference type="Proteomes" id="UP000672032">
    <property type="component" value="Chromosome 6"/>
</dbReference>